<dbReference type="AlphaFoldDB" id="A0A9I9D5Y4"/>
<dbReference type="Gramene" id="MELO3C013312.2.1">
    <property type="protein sequence ID" value="MELO3C013312.2.1"/>
    <property type="gene ID" value="MELO3C013312.2"/>
</dbReference>
<proteinExistence type="predicted"/>
<accession>A0A9I9D5Y4</accession>
<organism evidence="1">
    <name type="scientific">Cucumis melo</name>
    <name type="common">Muskmelon</name>
    <dbReference type="NCBI Taxonomy" id="3656"/>
    <lineage>
        <taxon>Eukaryota</taxon>
        <taxon>Viridiplantae</taxon>
        <taxon>Streptophyta</taxon>
        <taxon>Embryophyta</taxon>
        <taxon>Tracheophyta</taxon>
        <taxon>Spermatophyta</taxon>
        <taxon>Magnoliopsida</taxon>
        <taxon>eudicotyledons</taxon>
        <taxon>Gunneridae</taxon>
        <taxon>Pentapetalae</taxon>
        <taxon>rosids</taxon>
        <taxon>fabids</taxon>
        <taxon>Cucurbitales</taxon>
        <taxon>Cucurbitaceae</taxon>
        <taxon>Benincaseae</taxon>
        <taxon>Cucumis</taxon>
    </lineage>
</organism>
<sequence length="76" mass="8330">MAAGFRCSGGGLRCSSVWRKLRPLRNLRTDGSFVRAAQTKLQRGDGRLFSGSRRAVAVVFEGMPCEREIEIGKGKS</sequence>
<evidence type="ECO:0000313" key="1">
    <source>
        <dbReference type="EnsemblPlants" id="MELO3C013312.2.1"/>
    </source>
</evidence>
<name>A0A9I9D5Y4_CUCME</name>
<reference evidence="1" key="1">
    <citation type="submission" date="2023-03" db="UniProtKB">
        <authorList>
            <consortium name="EnsemblPlants"/>
        </authorList>
    </citation>
    <scope>IDENTIFICATION</scope>
</reference>
<protein>
    <submittedName>
        <fullName evidence="1">Uncharacterized protein</fullName>
    </submittedName>
</protein>
<dbReference type="EnsemblPlants" id="MELO3C013312.2.1">
    <property type="protein sequence ID" value="MELO3C013312.2.1"/>
    <property type="gene ID" value="MELO3C013312.2"/>
</dbReference>